<dbReference type="OrthoDB" id="1668230at2759"/>
<dbReference type="GO" id="GO:0005524">
    <property type="term" value="F:ATP binding"/>
    <property type="evidence" value="ECO:0007669"/>
    <property type="project" value="InterPro"/>
</dbReference>
<accession>A0A8E2AWR6</accession>
<dbReference type="InterPro" id="IPR011009">
    <property type="entry name" value="Kinase-like_dom_sf"/>
</dbReference>
<dbReference type="PROSITE" id="PS50011">
    <property type="entry name" value="PROTEIN_KINASE_DOM"/>
    <property type="match status" value="1"/>
</dbReference>
<evidence type="ECO:0000256" key="1">
    <source>
        <dbReference type="SAM" id="MobiDB-lite"/>
    </source>
</evidence>
<dbReference type="InterPro" id="IPR000719">
    <property type="entry name" value="Prot_kinase_dom"/>
</dbReference>
<dbReference type="EMBL" id="KV722368">
    <property type="protein sequence ID" value="OCH92478.1"/>
    <property type="molecule type" value="Genomic_DNA"/>
</dbReference>
<dbReference type="SUPFAM" id="SSF56112">
    <property type="entry name" value="Protein kinase-like (PK-like)"/>
    <property type="match status" value="1"/>
</dbReference>
<dbReference type="Pfam" id="PF00069">
    <property type="entry name" value="Pkinase"/>
    <property type="match status" value="1"/>
</dbReference>
<evidence type="ECO:0000313" key="4">
    <source>
        <dbReference type="Proteomes" id="UP000250043"/>
    </source>
</evidence>
<evidence type="ECO:0000313" key="3">
    <source>
        <dbReference type="EMBL" id="OCH92478.1"/>
    </source>
</evidence>
<reference evidence="3 4" key="1">
    <citation type="submission" date="2016-07" db="EMBL/GenBank/DDBJ databases">
        <title>Draft genome of the white-rot fungus Obba rivulosa 3A-2.</title>
        <authorList>
            <consortium name="DOE Joint Genome Institute"/>
            <person name="Miettinen O."/>
            <person name="Riley R."/>
            <person name="Acob R."/>
            <person name="Barry K."/>
            <person name="Cullen D."/>
            <person name="De Vries R."/>
            <person name="Hainaut M."/>
            <person name="Hatakka A."/>
            <person name="Henrissat B."/>
            <person name="Hilden K."/>
            <person name="Kuo R."/>
            <person name="Labutti K."/>
            <person name="Lipzen A."/>
            <person name="Makela M.R."/>
            <person name="Sandor L."/>
            <person name="Spatafora J.W."/>
            <person name="Grigoriev I.V."/>
            <person name="Hibbett D.S."/>
        </authorList>
    </citation>
    <scope>NUCLEOTIDE SEQUENCE [LARGE SCALE GENOMIC DNA]</scope>
    <source>
        <strain evidence="3 4">3A-2</strain>
    </source>
</reference>
<evidence type="ECO:0000259" key="2">
    <source>
        <dbReference type="PROSITE" id="PS50011"/>
    </source>
</evidence>
<feature type="compositionally biased region" description="Polar residues" evidence="1">
    <location>
        <begin position="32"/>
        <end position="46"/>
    </location>
</feature>
<protein>
    <submittedName>
        <fullName evidence="3">Kinase-like protein</fullName>
    </submittedName>
</protein>
<feature type="region of interest" description="Disordered" evidence="1">
    <location>
        <begin position="32"/>
        <end position="109"/>
    </location>
</feature>
<keyword evidence="4" id="KW-1185">Reference proteome</keyword>
<keyword evidence="3" id="KW-0418">Kinase</keyword>
<keyword evidence="3" id="KW-0808">Transferase</keyword>
<dbReference type="InterPro" id="IPR051681">
    <property type="entry name" value="Ser/Thr_Kinases-Pseudokinases"/>
</dbReference>
<proteinExistence type="predicted"/>
<feature type="compositionally biased region" description="Basic residues" evidence="1">
    <location>
        <begin position="60"/>
        <end position="73"/>
    </location>
</feature>
<feature type="domain" description="Protein kinase" evidence="2">
    <location>
        <begin position="113"/>
        <end position="413"/>
    </location>
</feature>
<organism evidence="3 4">
    <name type="scientific">Obba rivulosa</name>
    <dbReference type="NCBI Taxonomy" id="1052685"/>
    <lineage>
        <taxon>Eukaryota</taxon>
        <taxon>Fungi</taxon>
        <taxon>Dikarya</taxon>
        <taxon>Basidiomycota</taxon>
        <taxon>Agaricomycotina</taxon>
        <taxon>Agaricomycetes</taxon>
        <taxon>Polyporales</taxon>
        <taxon>Gelatoporiaceae</taxon>
        <taxon>Obba</taxon>
    </lineage>
</organism>
<dbReference type="AlphaFoldDB" id="A0A8E2AWR6"/>
<dbReference type="PANTHER" id="PTHR44329">
    <property type="entry name" value="SERINE/THREONINE-PROTEIN KINASE TNNI3K-RELATED"/>
    <property type="match status" value="1"/>
</dbReference>
<dbReference type="GO" id="GO:0004674">
    <property type="term" value="F:protein serine/threonine kinase activity"/>
    <property type="evidence" value="ECO:0007669"/>
    <property type="project" value="TreeGrafter"/>
</dbReference>
<name>A0A8E2AWR6_9APHY</name>
<dbReference type="Proteomes" id="UP000250043">
    <property type="component" value="Unassembled WGS sequence"/>
</dbReference>
<gene>
    <name evidence="3" type="ORF">OBBRIDRAFT_773309</name>
</gene>
<dbReference type="Gene3D" id="1.10.510.10">
    <property type="entry name" value="Transferase(Phosphotransferase) domain 1"/>
    <property type="match status" value="1"/>
</dbReference>
<sequence>MSGAMHVKRITLTSKKNWWMVELDQEQDSTLNNDVVSIPHSTSSEETAVDDASSAAQPHRTPHRSSFPHRQTQRTHTTDPHPSSGPIYTPPHNPTAIFSFPTPTSYSAPPNPTQNLAPCAAGSASELFKCIVKKPNVVQLEINGEMQSNARDVTTQFLAELRVYTTVTRHRNIAAFLGCVENVGMVLEYVEGRTLWDVVREGPELTWVKKIDYHNQLLDGLTHLHSFGFSHGDLSLLNVQVTHSSDTIKLLDFGRSVAADSIYASPDDDLSQPTIPPPPLVAPRPNSRFASKSSYTPHIPLPAAQSMRKVEQIHPGTRPFSAPEVLRGECQDARLADAYSFGMILVCLDRCELVDVKPWDQRKDLLPKGFLDGLEVFGERCEEYLRRWDRGRRRLIKDDKLDCRDPMEVDQKT</sequence>